<dbReference type="InterPro" id="IPR014054">
    <property type="entry name" value="Phage_regulatory_Rha"/>
</dbReference>
<name>D3APP9_9FIRM</name>
<sequence length="333" mass="38124">MKKKISIINKKKSNHDKFGDRRDYSQMKIGYSIHFTGSSYLIFSKMSNLKGEKEMKKQIEQSITTLEIAEMMEVPHYEILKKLDGTFNPDGSVKQIGIIPVLTDGKIPVSDYFIESTYKDASGKENKCYKATKLGCDMLANKFTGEKGITFTARYVKRFHDMEDIIQKGEKQWKMIQTEPKRPPLTAVTSAAKFLTELAGEAGCDRKIQLLAAKSFYNTNGYSYQLEIGADKQYWDTVHIARQVGICVKSSGKPADKAVNEIIRRIGVTEEDYTDTWESKGNWQGTVRKYSDSVIERVKCWIADNDYPEDIDYRQNNGEMKAWHVTYQSREVA</sequence>
<evidence type="ECO:0000313" key="2">
    <source>
        <dbReference type="Proteomes" id="UP000004968"/>
    </source>
</evidence>
<dbReference type="AlphaFoldDB" id="D3APP9"/>
<accession>D3APP9</accession>
<reference evidence="1 2" key="1">
    <citation type="submission" date="2010-01" db="EMBL/GenBank/DDBJ databases">
        <authorList>
            <person name="Weinstock G."/>
            <person name="Sodergren E."/>
            <person name="Clifton S."/>
            <person name="Fulton L."/>
            <person name="Fulton B."/>
            <person name="Courtney L."/>
            <person name="Fronick C."/>
            <person name="Harrison M."/>
            <person name="Strong C."/>
            <person name="Farmer C."/>
            <person name="Delahaunty K."/>
            <person name="Markovic C."/>
            <person name="Hall O."/>
            <person name="Minx P."/>
            <person name="Tomlinson C."/>
            <person name="Mitreva M."/>
            <person name="Nelson J."/>
            <person name="Hou S."/>
            <person name="Wollam A."/>
            <person name="Pepin K.H."/>
            <person name="Johnson M."/>
            <person name="Bhonagiri V."/>
            <person name="Nash W.E."/>
            <person name="Warren W."/>
            <person name="Chinwalla A."/>
            <person name="Mardis E.R."/>
            <person name="Wilson R.K."/>
        </authorList>
    </citation>
    <scope>NUCLEOTIDE SEQUENCE [LARGE SCALE GENOMIC DNA]</scope>
    <source>
        <strain evidence="1 2">DSM 13479</strain>
    </source>
</reference>
<proteinExistence type="predicted"/>
<evidence type="ECO:0000313" key="1">
    <source>
        <dbReference type="EMBL" id="EFC96211.1"/>
    </source>
</evidence>
<dbReference type="Pfam" id="PF09669">
    <property type="entry name" value="Phage_pRha"/>
    <property type="match status" value="1"/>
</dbReference>
<dbReference type="HOGENOM" id="CLU_833594_0_0_9"/>
<gene>
    <name evidence="1" type="ORF">CLOSTHATH_05602</name>
</gene>
<dbReference type="Proteomes" id="UP000004968">
    <property type="component" value="Unassembled WGS sequence"/>
</dbReference>
<dbReference type="EMBL" id="ACIO01000598">
    <property type="protein sequence ID" value="EFC96211.1"/>
    <property type="molecule type" value="Genomic_DNA"/>
</dbReference>
<protein>
    <submittedName>
        <fullName evidence="1">Toxin-antitoxin system, toxin component, Bro domain protein</fullName>
    </submittedName>
</protein>
<organism evidence="1 2">
    <name type="scientific">Hungatella hathewayi DSM 13479</name>
    <dbReference type="NCBI Taxonomy" id="566550"/>
    <lineage>
        <taxon>Bacteria</taxon>
        <taxon>Bacillati</taxon>
        <taxon>Bacillota</taxon>
        <taxon>Clostridia</taxon>
        <taxon>Lachnospirales</taxon>
        <taxon>Lachnospiraceae</taxon>
        <taxon>Hungatella</taxon>
    </lineage>
</organism>
<comment type="caution">
    <text evidence="1">The sequence shown here is derived from an EMBL/GenBank/DDBJ whole genome shotgun (WGS) entry which is preliminary data.</text>
</comment>